<dbReference type="STRING" id="51240.A0A2I4FDG5"/>
<dbReference type="PANTHER" id="PTHR36773">
    <property type="entry name" value="EXPRESSED PROTEIN"/>
    <property type="match status" value="1"/>
</dbReference>
<evidence type="ECO:0000313" key="2">
    <source>
        <dbReference type="RefSeq" id="XP_018829683.1"/>
    </source>
</evidence>
<accession>A0A2I4FDG5</accession>
<protein>
    <submittedName>
        <fullName evidence="2">Uncharacterized protein LOC108997759 isoform X1</fullName>
    </submittedName>
</protein>
<evidence type="ECO:0000313" key="1">
    <source>
        <dbReference type="Proteomes" id="UP000235220"/>
    </source>
</evidence>
<dbReference type="Gramene" id="Jr08_14160_p1">
    <property type="protein sequence ID" value="cds.Jr08_14160_p1"/>
    <property type="gene ID" value="Jr08_14160"/>
</dbReference>
<dbReference type="RefSeq" id="XP_018829683.1">
    <property type="nucleotide sequence ID" value="XM_018974138.2"/>
</dbReference>
<gene>
    <name evidence="2" type="primary">LOC108997759</name>
</gene>
<dbReference type="OrthoDB" id="1928518at2759"/>
<dbReference type="KEGG" id="jre:108997759"/>
<dbReference type="GeneID" id="108997759"/>
<organism evidence="1 2">
    <name type="scientific">Juglans regia</name>
    <name type="common">English walnut</name>
    <dbReference type="NCBI Taxonomy" id="51240"/>
    <lineage>
        <taxon>Eukaryota</taxon>
        <taxon>Viridiplantae</taxon>
        <taxon>Streptophyta</taxon>
        <taxon>Embryophyta</taxon>
        <taxon>Tracheophyta</taxon>
        <taxon>Spermatophyta</taxon>
        <taxon>Magnoliopsida</taxon>
        <taxon>eudicotyledons</taxon>
        <taxon>Gunneridae</taxon>
        <taxon>Pentapetalae</taxon>
        <taxon>rosids</taxon>
        <taxon>fabids</taxon>
        <taxon>Fagales</taxon>
        <taxon>Juglandaceae</taxon>
        <taxon>Juglans</taxon>
    </lineage>
</organism>
<dbReference type="AlphaFoldDB" id="A0A2I4FDG5"/>
<proteinExistence type="predicted"/>
<dbReference type="FunCoup" id="A0A2I4FDG5">
    <property type="interactions" value="1286"/>
</dbReference>
<name>A0A2I4FDG5_JUGRE</name>
<sequence length="221" mass="24190">MGTPASPNLDDYSAASTVITFDRPLPLLRGPIHAGPADDPTAGPYLLAFRDSRAWTSALQACKSKIVQQCESGARVGCALAASDKCKPPWWRAVIGRKPTDLRERELCEEREMQGCFVTAKEKCVGFARDKCATPFRDARIAVRERRVIPKDLGKLIYLASVLDRSTWVDLILLDQLNSRALAPTNYRASELLGSDPECFEVGGGGKIRNAALEAGPMQRN</sequence>
<keyword evidence="1" id="KW-1185">Reference proteome</keyword>
<dbReference type="PANTHER" id="PTHR36773:SF1">
    <property type="entry name" value="EXPRESSED PROTEIN"/>
    <property type="match status" value="1"/>
</dbReference>
<dbReference type="Proteomes" id="UP000235220">
    <property type="component" value="Chromosome 8"/>
</dbReference>
<reference evidence="2" key="1">
    <citation type="submission" date="2025-08" db="UniProtKB">
        <authorList>
            <consortium name="RefSeq"/>
        </authorList>
    </citation>
    <scope>IDENTIFICATION</scope>
    <source>
        <tissue evidence="2">Leaves</tissue>
    </source>
</reference>